<sequence>MIEELGFSIACYHGDLPLLRGCLASIKYFAPDAPICLITDGNFSTRSLERDYSAVTLRRADVRNKDLQKWSYGYGLTKMVGLWESPFERFVHIDADAVLWGDIRKNIPPGNFDFVFNEPHEIITEKIQCAQYFDPTLVFPIFPYFPWRDCPFFNSGVFVTRRDLFDMDEYMRLLEFQRVTPGSLLAGEQGILNFMVFNALHTGRLTAASTHLQSAVPVLAKPELESRFRFENGHPVPWFQPTVIHWAGPKPWADNLEIFRDPMDHFRDIATKGSLLHALLPGTRYAEFDEWMCRDVLKSLANLKKQVKNFIRN</sequence>
<organism evidence="1 2">
    <name type="scientific">Prosthecobacter fusiformis</name>
    <dbReference type="NCBI Taxonomy" id="48464"/>
    <lineage>
        <taxon>Bacteria</taxon>
        <taxon>Pseudomonadati</taxon>
        <taxon>Verrucomicrobiota</taxon>
        <taxon>Verrucomicrobiia</taxon>
        <taxon>Verrucomicrobiales</taxon>
        <taxon>Verrucomicrobiaceae</taxon>
        <taxon>Prosthecobacter</taxon>
    </lineage>
</organism>
<dbReference type="RefSeq" id="WP_133795550.1">
    <property type="nucleotide sequence ID" value="NZ_SOCA01000003.1"/>
</dbReference>
<dbReference type="Proteomes" id="UP000295662">
    <property type="component" value="Unassembled WGS sequence"/>
</dbReference>
<dbReference type="Gene3D" id="3.90.550.10">
    <property type="entry name" value="Spore Coat Polysaccharide Biosynthesis Protein SpsA, Chain A"/>
    <property type="match status" value="1"/>
</dbReference>
<keyword evidence="2" id="KW-1185">Reference proteome</keyword>
<proteinExistence type="predicted"/>
<name>A0A4V3FFM8_9BACT</name>
<gene>
    <name evidence="1" type="ORF">EI77_02517</name>
</gene>
<dbReference type="OrthoDB" id="1550524at2"/>
<reference evidence="1 2" key="1">
    <citation type="submission" date="2019-03" db="EMBL/GenBank/DDBJ databases">
        <title>Genomic Encyclopedia of Archaeal and Bacterial Type Strains, Phase II (KMG-II): from individual species to whole genera.</title>
        <authorList>
            <person name="Goeker M."/>
        </authorList>
    </citation>
    <scope>NUCLEOTIDE SEQUENCE [LARGE SCALE GENOMIC DNA]</scope>
    <source>
        <strain evidence="1 2">ATCC 25309</strain>
    </source>
</reference>
<protein>
    <recommendedName>
        <fullName evidence="3">Glycosyl transferase family 8</fullName>
    </recommendedName>
</protein>
<evidence type="ECO:0000313" key="1">
    <source>
        <dbReference type="EMBL" id="TDU71393.1"/>
    </source>
</evidence>
<accession>A0A4V3FFM8</accession>
<dbReference type="AlphaFoldDB" id="A0A4V3FFM8"/>
<dbReference type="EMBL" id="SOCA01000003">
    <property type="protein sequence ID" value="TDU71393.1"/>
    <property type="molecule type" value="Genomic_DNA"/>
</dbReference>
<evidence type="ECO:0000313" key="2">
    <source>
        <dbReference type="Proteomes" id="UP000295662"/>
    </source>
</evidence>
<comment type="caution">
    <text evidence="1">The sequence shown here is derived from an EMBL/GenBank/DDBJ whole genome shotgun (WGS) entry which is preliminary data.</text>
</comment>
<dbReference type="SUPFAM" id="SSF53448">
    <property type="entry name" value="Nucleotide-diphospho-sugar transferases"/>
    <property type="match status" value="1"/>
</dbReference>
<dbReference type="InterPro" id="IPR029044">
    <property type="entry name" value="Nucleotide-diphossugar_trans"/>
</dbReference>
<evidence type="ECO:0008006" key="3">
    <source>
        <dbReference type="Google" id="ProtNLM"/>
    </source>
</evidence>